<evidence type="ECO:0000313" key="4">
    <source>
        <dbReference type="Proteomes" id="UP000283509"/>
    </source>
</evidence>
<organism evidence="3 4">
    <name type="scientific">Penaeus vannamei</name>
    <name type="common">Whiteleg shrimp</name>
    <name type="synonym">Litopenaeus vannamei</name>
    <dbReference type="NCBI Taxonomy" id="6689"/>
    <lineage>
        <taxon>Eukaryota</taxon>
        <taxon>Metazoa</taxon>
        <taxon>Ecdysozoa</taxon>
        <taxon>Arthropoda</taxon>
        <taxon>Crustacea</taxon>
        <taxon>Multicrustacea</taxon>
        <taxon>Malacostraca</taxon>
        <taxon>Eumalacostraca</taxon>
        <taxon>Eucarida</taxon>
        <taxon>Decapoda</taxon>
        <taxon>Dendrobranchiata</taxon>
        <taxon>Penaeoidea</taxon>
        <taxon>Penaeidae</taxon>
        <taxon>Penaeus</taxon>
    </lineage>
</organism>
<name>A0A3R7MX63_PENVA</name>
<evidence type="ECO:0000256" key="1">
    <source>
        <dbReference type="SAM" id="MobiDB-lite"/>
    </source>
</evidence>
<proteinExistence type="predicted"/>
<dbReference type="OrthoDB" id="6373722at2759"/>
<feature type="compositionally biased region" description="Basic and acidic residues" evidence="1">
    <location>
        <begin position="308"/>
        <end position="323"/>
    </location>
</feature>
<sequence length="505" mass="54022">MRRWLVRGKEDAEKRRVSASTHPSERNRHFSLFISPPPLLKTLLSLLRASHSSLAFLFFLFSFASSLWLSPFARSSPPREFLATTDAEGNSVVGRVTSSAPTLTRARCCNCPEVAVPDAVVDQLVRAMRKVVLDILEDNATSSLLRCDEDEGEMGLAVADARVTTETPDGAAGRQGQDRRARLPLLLLHPLGPALVCPRAPPRARASPSSGDDHPRPSGVSSGCRGAPEPPSVASSPSSSSPSSLFSSPSSSTSSAASAPVSEVRKDPGRSEVLASTGHDEELMSVFRSEAEAGSSPAPSSLAPGDAKAAEPHFLRSPRRVEDNPAVAHSFPRFRDDGGALPPRRPSSPLARKSGHAPKGDELQVRLNAILRSSHREDDAAVRLALRPAPDPKFDEEADDSWSHCEEATPPKSSKQDSGKLSVRDAPLSDAVPKGGHPFTAPSLLSAHTKAPSMWLEPVEDSRKPSASIFSKTHRYSVFTISGTLADPFGTNARYSLRSLSTAHF</sequence>
<keyword evidence="2" id="KW-0812">Transmembrane</keyword>
<dbReference type="Proteomes" id="UP000283509">
    <property type="component" value="Unassembled WGS sequence"/>
</dbReference>
<dbReference type="AlphaFoldDB" id="A0A3R7MX63"/>
<gene>
    <name evidence="3" type="ORF">C7M84_009973</name>
</gene>
<protein>
    <submittedName>
        <fullName evidence="3">Uncharacterized protein</fullName>
    </submittedName>
</protein>
<feature type="region of interest" description="Disordered" evidence="1">
    <location>
        <begin position="197"/>
        <end position="444"/>
    </location>
</feature>
<feature type="transmembrane region" description="Helical" evidence="2">
    <location>
        <begin position="54"/>
        <end position="73"/>
    </location>
</feature>
<reference evidence="3 4" key="1">
    <citation type="submission" date="2018-04" db="EMBL/GenBank/DDBJ databases">
        <authorList>
            <person name="Zhang X."/>
            <person name="Yuan J."/>
            <person name="Li F."/>
            <person name="Xiang J."/>
        </authorList>
    </citation>
    <scope>NUCLEOTIDE SEQUENCE [LARGE SCALE GENOMIC DNA]</scope>
    <source>
        <tissue evidence="3">Muscle</tissue>
    </source>
</reference>
<keyword evidence="4" id="KW-1185">Reference proteome</keyword>
<keyword evidence="2" id="KW-0472">Membrane</keyword>
<dbReference type="EMBL" id="QCYY01002262">
    <property type="protein sequence ID" value="ROT71696.1"/>
    <property type="molecule type" value="Genomic_DNA"/>
</dbReference>
<reference evidence="3 4" key="2">
    <citation type="submission" date="2019-01" db="EMBL/GenBank/DDBJ databases">
        <title>The decoding of complex shrimp genome reveals the adaptation for benthos swimmer, frequently molting mechanism and breeding impact on genome.</title>
        <authorList>
            <person name="Sun Y."/>
            <person name="Gao Y."/>
            <person name="Yu Y."/>
        </authorList>
    </citation>
    <scope>NUCLEOTIDE SEQUENCE [LARGE SCALE GENOMIC DNA]</scope>
    <source>
        <tissue evidence="3">Muscle</tissue>
    </source>
</reference>
<comment type="caution">
    <text evidence="3">The sequence shown here is derived from an EMBL/GenBank/DDBJ whole genome shotgun (WGS) entry which is preliminary data.</text>
</comment>
<keyword evidence="2" id="KW-1133">Transmembrane helix</keyword>
<accession>A0A3R7MX63</accession>
<feature type="compositionally biased region" description="Basic and acidic residues" evidence="1">
    <location>
        <begin position="390"/>
        <end position="418"/>
    </location>
</feature>
<evidence type="ECO:0000313" key="3">
    <source>
        <dbReference type="EMBL" id="ROT71696.1"/>
    </source>
</evidence>
<feature type="compositionally biased region" description="Low complexity" evidence="1">
    <location>
        <begin position="232"/>
        <end position="262"/>
    </location>
</feature>
<feature type="compositionally biased region" description="Low complexity" evidence="1">
    <location>
        <begin position="292"/>
        <end position="307"/>
    </location>
</feature>
<feature type="compositionally biased region" description="Low complexity" evidence="1">
    <location>
        <begin position="339"/>
        <end position="351"/>
    </location>
</feature>
<evidence type="ECO:0000256" key="2">
    <source>
        <dbReference type="SAM" id="Phobius"/>
    </source>
</evidence>